<dbReference type="OrthoDB" id="2122564at2759"/>
<dbReference type="Pfam" id="PF03588">
    <property type="entry name" value="Leu_Phe_trans"/>
    <property type="match status" value="2"/>
</dbReference>
<feature type="region of interest" description="Disordered" evidence="4">
    <location>
        <begin position="735"/>
        <end position="777"/>
    </location>
</feature>
<dbReference type="KEGG" id="bbes:BESB_066540"/>
<evidence type="ECO:0000256" key="4">
    <source>
        <dbReference type="SAM" id="MobiDB-lite"/>
    </source>
</evidence>
<dbReference type="InterPro" id="IPR042203">
    <property type="entry name" value="Leu/Phe-tRNA_Trfase_C"/>
</dbReference>
<dbReference type="PANTHER" id="PTHR30098">
    <property type="entry name" value="LEUCYL/PHENYLALANYL-TRNA--PROTEIN TRANSFERASE"/>
    <property type="match status" value="1"/>
</dbReference>
<dbReference type="Gene3D" id="3.40.630.70">
    <property type="entry name" value="Leucyl/phenylalanyl-tRNA-protein transferase, C-terminal domain"/>
    <property type="match status" value="2"/>
</dbReference>
<feature type="compositionally biased region" description="Low complexity" evidence="4">
    <location>
        <begin position="490"/>
        <end position="504"/>
    </location>
</feature>
<dbReference type="AlphaFoldDB" id="A0A2A9MEC4"/>
<feature type="compositionally biased region" description="Basic and acidic residues" evidence="4">
    <location>
        <begin position="699"/>
        <end position="711"/>
    </location>
</feature>
<protein>
    <recommendedName>
        <fullName evidence="7">Leucyl/phenylalanyl-tRNA protein transferase</fullName>
    </recommendedName>
</protein>
<evidence type="ECO:0008006" key="7">
    <source>
        <dbReference type="Google" id="ProtNLM"/>
    </source>
</evidence>
<organism evidence="5 6">
    <name type="scientific">Besnoitia besnoiti</name>
    <name type="common">Apicomplexan protozoan</name>
    <dbReference type="NCBI Taxonomy" id="94643"/>
    <lineage>
        <taxon>Eukaryota</taxon>
        <taxon>Sar</taxon>
        <taxon>Alveolata</taxon>
        <taxon>Apicomplexa</taxon>
        <taxon>Conoidasida</taxon>
        <taxon>Coccidia</taxon>
        <taxon>Eucoccidiorida</taxon>
        <taxon>Eimeriorina</taxon>
        <taxon>Sarcocystidae</taxon>
        <taxon>Besnoitia</taxon>
    </lineage>
</organism>
<dbReference type="InterPro" id="IPR016181">
    <property type="entry name" value="Acyl_CoA_acyltransferase"/>
</dbReference>
<keyword evidence="1" id="KW-0963">Cytoplasm</keyword>
<dbReference type="VEuPathDB" id="ToxoDB:BESB_066540"/>
<proteinExistence type="predicted"/>
<feature type="compositionally biased region" description="Pro residues" evidence="4">
    <location>
        <begin position="9"/>
        <end position="21"/>
    </location>
</feature>
<dbReference type="RefSeq" id="XP_029218630.1">
    <property type="nucleotide sequence ID" value="XM_029365047.1"/>
</dbReference>
<feature type="compositionally biased region" description="Basic and acidic residues" evidence="4">
    <location>
        <begin position="382"/>
        <end position="391"/>
    </location>
</feature>
<keyword evidence="6" id="KW-1185">Reference proteome</keyword>
<sequence length="777" mass="83127">MYDIGRRTYPPPPCVWRPPPVLREKEAEKASLSRDHGVDRAREAAAADKMPRRNPRGTRAEGDSEPFYELSPADLHALCRERPSLRSLPRLTADYDLEEVASRVTAIQFPCDFLWASLISPSFYARLLHAAFLPIGHRVKLRRGERATHPAKRGKTADRGENGDETTELRDASKRESERADTQEEGQGSCDRRAGEPPAEPTTGGDRGQTAAPPGQEAKAAHAKGAKTEETGEEASDLETEKASDDASDEDGRDVEMSESEDGDRSEEEDTKHHGTDGPGTATSPSDATCARRVLYLLLPKLHQERCCLRLDRMTLHISRNTRKRAKRFFFSIDRDIDGVLQGCVRQHGEGWLYPPVRAALKALHAQQLRRGAGEACGSSEGEARKTRGPESARGGLRVPGREDDEVFLHSIEVWTREDDSHGNGGKPDRHSKSNEAGRHVSRTATGSAPRTEGSASSSDSSSSSSSSCPSASSAGLSSSSTGHVLRPQCPASASSASCPPTSSGRRWRLCGGEIGVRVGAVYTSLTGFSSVSEAGNVQLAALGVLLKLAGVRLWDMGMELDYKLSLGAQTLSRADFLGLFREARALPASPLTTQAAHRLLRQAAADGDGGREACGGSEAAELPGEAGGGTGMKKQAGQARRGFASSGGGGSHEAAPSRAADADCARSEASLASPSAAAASSLASPSSSRSAAPRKGGLARDEARRLEERGGGQAAEEWLNCDWFIDVYRVEQERRERVQGEPDGALTSTSRKQRKQERGATRKEATSMHLPSASQL</sequence>
<evidence type="ECO:0000256" key="3">
    <source>
        <dbReference type="ARBA" id="ARBA00023315"/>
    </source>
</evidence>
<dbReference type="GO" id="GO:0008914">
    <property type="term" value="F:leucyl-tRNA--protein transferase activity"/>
    <property type="evidence" value="ECO:0007669"/>
    <property type="project" value="InterPro"/>
</dbReference>
<evidence type="ECO:0000313" key="6">
    <source>
        <dbReference type="Proteomes" id="UP000224006"/>
    </source>
</evidence>
<feature type="region of interest" description="Disordered" evidence="4">
    <location>
        <begin position="608"/>
        <end position="713"/>
    </location>
</feature>
<reference evidence="5 6" key="1">
    <citation type="submission" date="2017-09" db="EMBL/GenBank/DDBJ databases">
        <title>Genome sequencing of Besnoitia besnoiti strain Bb-Ger1.</title>
        <authorList>
            <person name="Schares G."/>
            <person name="Venepally P."/>
            <person name="Lorenzi H.A."/>
        </authorList>
    </citation>
    <scope>NUCLEOTIDE SEQUENCE [LARGE SCALE GENOMIC DNA]</scope>
    <source>
        <strain evidence="5 6">Bb-Ger1</strain>
    </source>
</reference>
<comment type="caution">
    <text evidence="5">The sequence shown here is derived from an EMBL/GenBank/DDBJ whole genome shotgun (WGS) entry which is preliminary data.</text>
</comment>
<feature type="compositionally biased region" description="Basic and acidic residues" evidence="4">
    <location>
        <begin position="155"/>
        <end position="182"/>
    </location>
</feature>
<dbReference type="GO" id="GO:0005737">
    <property type="term" value="C:cytoplasm"/>
    <property type="evidence" value="ECO:0007669"/>
    <property type="project" value="TreeGrafter"/>
</dbReference>
<dbReference type="SUPFAM" id="SSF55729">
    <property type="entry name" value="Acyl-CoA N-acyltransferases (Nat)"/>
    <property type="match status" value="2"/>
</dbReference>
<dbReference type="EMBL" id="NWUJ01000006">
    <property type="protein sequence ID" value="PFH34621.1"/>
    <property type="molecule type" value="Genomic_DNA"/>
</dbReference>
<feature type="compositionally biased region" description="Low complexity" evidence="4">
    <location>
        <begin position="455"/>
        <end position="481"/>
    </location>
</feature>
<dbReference type="GeneID" id="40311580"/>
<dbReference type="Proteomes" id="UP000224006">
    <property type="component" value="Chromosome VI"/>
</dbReference>
<name>A0A2A9MEC4_BESBE</name>
<feature type="compositionally biased region" description="Acidic residues" evidence="4">
    <location>
        <begin position="246"/>
        <end position="269"/>
    </location>
</feature>
<feature type="compositionally biased region" description="Basic and acidic residues" evidence="4">
    <location>
        <begin position="757"/>
        <end position="767"/>
    </location>
</feature>
<feature type="compositionally biased region" description="Low complexity" evidence="4">
    <location>
        <begin position="616"/>
        <end position="625"/>
    </location>
</feature>
<dbReference type="GO" id="GO:0030163">
    <property type="term" value="P:protein catabolic process"/>
    <property type="evidence" value="ECO:0007669"/>
    <property type="project" value="InterPro"/>
</dbReference>
<feature type="compositionally biased region" description="Basic and acidic residues" evidence="4">
    <location>
        <begin position="22"/>
        <end position="51"/>
    </location>
</feature>
<feature type="compositionally biased region" description="Low complexity" evidence="4">
    <location>
        <begin position="668"/>
        <end position="695"/>
    </location>
</feature>
<dbReference type="InterPro" id="IPR004616">
    <property type="entry name" value="Leu/Phe-tRNA_Trfase"/>
</dbReference>
<evidence type="ECO:0000313" key="5">
    <source>
        <dbReference type="EMBL" id="PFH34621.1"/>
    </source>
</evidence>
<gene>
    <name evidence="5" type="ORF">BESB_066540</name>
</gene>
<dbReference type="PANTHER" id="PTHR30098:SF2">
    <property type="entry name" value="LEUCYL_PHENYLALANYL-TRNA--PROTEIN TRANSFERASE"/>
    <property type="match status" value="1"/>
</dbReference>
<feature type="compositionally biased region" description="Basic and acidic residues" evidence="4">
    <location>
        <begin position="415"/>
        <end position="439"/>
    </location>
</feature>
<feature type="region of interest" description="Disordered" evidence="4">
    <location>
        <begin position="373"/>
        <end position="506"/>
    </location>
</feature>
<feature type="region of interest" description="Disordered" evidence="4">
    <location>
        <begin position="143"/>
        <end position="287"/>
    </location>
</feature>
<evidence type="ECO:0000256" key="1">
    <source>
        <dbReference type="ARBA" id="ARBA00022490"/>
    </source>
</evidence>
<accession>A0A2A9MEC4</accession>
<keyword evidence="3" id="KW-0012">Acyltransferase</keyword>
<feature type="region of interest" description="Disordered" evidence="4">
    <location>
        <begin position="1"/>
        <end position="66"/>
    </location>
</feature>
<evidence type="ECO:0000256" key="2">
    <source>
        <dbReference type="ARBA" id="ARBA00022679"/>
    </source>
</evidence>
<keyword evidence="2" id="KW-0808">Transferase</keyword>